<dbReference type="SUPFAM" id="SSF51206">
    <property type="entry name" value="cAMP-binding domain-like"/>
    <property type="match status" value="1"/>
</dbReference>
<dbReference type="RefSeq" id="WP_114464308.1">
    <property type="nucleotide sequence ID" value="NZ_QPIW01000040.1"/>
</dbReference>
<dbReference type="InterPro" id="IPR018490">
    <property type="entry name" value="cNMP-bd_dom_sf"/>
</dbReference>
<evidence type="ECO:0000313" key="2">
    <source>
        <dbReference type="EMBL" id="RDB02555.1"/>
    </source>
</evidence>
<proteinExistence type="predicted"/>
<evidence type="ECO:0000313" key="3">
    <source>
        <dbReference type="Proteomes" id="UP000253141"/>
    </source>
</evidence>
<dbReference type="OrthoDB" id="1933280at2"/>
<protein>
    <submittedName>
        <fullName evidence="2">Crp/Fnr family transcriptional regulator</fullName>
    </submittedName>
</protein>
<organism evidence="2 3">
    <name type="scientific">Runella aurantiaca</name>
    <dbReference type="NCBI Taxonomy" id="2282308"/>
    <lineage>
        <taxon>Bacteria</taxon>
        <taxon>Pseudomonadati</taxon>
        <taxon>Bacteroidota</taxon>
        <taxon>Cytophagia</taxon>
        <taxon>Cytophagales</taxon>
        <taxon>Spirosomataceae</taxon>
        <taxon>Runella</taxon>
    </lineage>
</organism>
<dbReference type="CDD" id="cd00038">
    <property type="entry name" value="CAP_ED"/>
    <property type="match status" value="1"/>
</dbReference>
<dbReference type="Proteomes" id="UP000253141">
    <property type="component" value="Unassembled WGS sequence"/>
</dbReference>
<dbReference type="Pfam" id="PF00027">
    <property type="entry name" value="cNMP_binding"/>
    <property type="match status" value="1"/>
</dbReference>
<dbReference type="EMBL" id="QPIW01000040">
    <property type="protein sequence ID" value="RDB02555.1"/>
    <property type="molecule type" value="Genomic_DNA"/>
</dbReference>
<gene>
    <name evidence="2" type="ORF">DVG78_27945</name>
</gene>
<sequence>MTIQPLIDHFESYLPFDENEKELLQGRVTHRSVKRRYFILQEGFTCKHYTFVVEGCFRMFAVDTKGNEHNIKFTIENDWISDIGSFHSDKPSKLYIEAIEPAVILQIEQQDLYFLYTHIPKLNQILRVIVEDKYVELQNRVLQNISSTALERYLAFQEQYPTLSRRLPNTQIASYLGITPEFLSKLRKDIASS</sequence>
<name>A0A369I2S3_9BACT</name>
<comment type="caution">
    <text evidence="2">The sequence shown here is derived from an EMBL/GenBank/DDBJ whole genome shotgun (WGS) entry which is preliminary data.</text>
</comment>
<accession>A0A369I2S3</accession>
<dbReference type="AlphaFoldDB" id="A0A369I2S3"/>
<keyword evidence="3" id="KW-1185">Reference proteome</keyword>
<reference evidence="2 3" key="1">
    <citation type="submission" date="2018-07" db="EMBL/GenBank/DDBJ databases">
        <title>Genome analysis of Runella aurantiaca.</title>
        <authorList>
            <person name="Yang X."/>
        </authorList>
    </citation>
    <scope>NUCLEOTIDE SEQUENCE [LARGE SCALE GENOMIC DNA]</scope>
    <source>
        <strain evidence="2 3">YX9</strain>
    </source>
</reference>
<evidence type="ECO:0000259" key="1">
    <source>
        <dbReference type="Pfam" id="PF00027"/>
    </source>
</evidence>
<dbReference type="Gene3D" id="2.60.120.10">
    <property type="entry name" value="Jelly Rolls"/>
    <property type="match status" value="1"/>
</dbReference>
<feature type="domain" description="Cyclic nucleotide-binding" evidence="1">
    <location>
        <begin position="31"/>
        <end position="115"/>
    </location>
</feature>
<dbReference type="InterPro" id="IPR000595">
    <property type="entry name" value="cNMP-bd_dom"/>
</dbReference>
<dbReference type="InterPro" id="IPR014710">
    <property type="entry name" value="RmlC-like_jellyroll"/>
</dbReference>